<feature type="region of interest" description="Disordered" evidence="1">
    <location>
        <begin position="596"/>
        <end position="712"/>
    </location>
</feature>
<dbReference type="AlphaFoldDB" id="A0A5C5FSH1"/>
<feature type="region of interest" description="Disordered" evidence="1">
    <location>
        <begin position="259"/>
        <end position="331"/>
    </location>
</feature>
<protein>
    <submittedName>
        <fullName evidence="2">Transcription factor Opi1-domain-containing protein</fullName>
    </submittedName>
</protein>
<dbReference type="GO" id="GO:0008654">
    <property type="term" value="P:phospholipid biosynthetic process"/>
    <property type="evidence" value="ECO:0007669"/>
    <property type="project" value="TreeGrafter"/>
</dbReference>
<feature type="compositionally biased region" description="Low complexity" evidence="1">
    <location>
        <begin position="111"/>
        <end position="145"/>
    </location>
</feature>
<sequence>MAAAAPSHAPSAPPRPRRGRPSPDGTSSAPVDADSNTAMGGTGDTDGDEAMTDDMRIAVSALGLMREGGAPPTTTLPPAGPSPSTSGTQPRHHGSASTSAPEHYALPPLPSRYRAASSSRRSDPSRSTSTASTASASEAWTGATSDTGYSSPNGSASVAGGDTDMLADNKLAPDGHGNGEHEHEHGGDPRFMARVSQLPVVSSGIEWYERSKANSRVVKYGAGLVESSFSAVSRPVANALPPLGPLDDFACRQLDRIGAAGASPGRKSPGMALPRQVAGEEEDAEQGGGEVEVGEEEEMRGRTREPSPVYRGGEYDPARQRGLSVGSSSSGAVAANGQQVATVGGAGGRSRWQTVLLEAGGLGAAVSEESLKSLRYCLQWLLYATAHLDHQIGTLRDFILSLRAHTRAPSSPSSNALVAASASAHLAQIKHDVVETIRKVVDVMSKYAGAALPEQAKRYVRQCILGLPVKWASAIEGRAGGASGRTTRESTVDGSEMGTPRPERMGDAYFPGTSAATATGVGGSAGSAGEQRDAGAGGGPVEGQDPALRPTEEAADRILTFAVESLDMLRSVTGIFSESVERAETWIERLRIVGLDRQRQQRHASSSTEHGALPPSSPQVGSAATFSDDGTPPALAAGTKRRRTTPSSAALAKSDSAASRAGGADAAGGGAEAVGASTALDAGQTMDEGDEGAATRRKRGAWRTSEGEGVDA</sequence>
<feature type="region of interest" description="Disordered" evidence="1">
    <location>
        <begin position="479"/>
        <end position="547"/>
    </location>
</feature>
<reference evidence="2 3" key="1">
    <citation type="submission" date="2019-03" db="EMBL/GenBank/DDBJ databases">
        <title>Rhodosporidium diobovatum UCD-FST 08-225 genome sequencing, assembly, and annotation.</title>
        <authorList>
            <person name="Fakankun I.U."/>
            <person name="Fristensky B."/>
            <person name="Levin D.B."/>
        </authorList>
    </citation>
    <scope>NUCLEOTIDE SEQUENCE [LARGE SCALE GENOMIC DNA]</scope>
    <source>
        <strain evidence="2 3">UCD-FST 08-225</strain>
    </source>
</reference>
<dbReference type="OrthoDB" id="2441642at2759"/>
<feature type="compositionally biased region" description="Basic and acidic residues" evidence="1">
    <location>
        <begin position="171"/>
        <end position="188"/>
    </location>
</feature>
<accession>A0A5C5FSH1</accession>
<feature type="region of interest" description="Disordered" evidence="1">
    <location>
        <begin position="1"/>
        <end position="191"/>
    </location>
</feature>
<dbReference type="Proteomes" id="UP000311382">
    <property type="component" value="Unassembled WGS sequence"/>
</dbReference>
<evidence type="ECO:0000313" key="3">
    <source>
        <dbReference type="Proteomes" id="UP000311382"/>
    </source>
</evidence>
<evidence type="ECO:0000313" key="2">
    <source>
        <dbReference type="EMBL" id="TNY19828.1"/>
    </source>
</evidence>
<dbReference type="PANTHER" id="PTHR38406:SF1">
    <property type="entry name" value="TRANSCRIPTIONAL REPRESSOR OPI1"/>
    <property type="match status" value="1"/>
</dbReference>
<proteinExistence type="predicted"/>
<dbReference type="GO" id="GO:0003714">
    <property type="term" value="F:transcription corepressor activity"/>
    <property type="evidence" value="ECO:0007669"/>
    <property type="project" value="InterPro"/>
</dbReference>
<organism evidence="2 3">
    <name type="scientific">Rhodotorula diobovata</name>
    <dbReference type="NCBI Taxonomy" id="5288"/>
    <lineage>
        <taxon>Eukaryota</taxon>
        <taxon>Fungi</taxon>
        <taxon>Dikarya</taxon>
        <taxon>Basidiomycota</taxon>
        <taxon>Pucciniomycotina</taxon>
        <taxon>Microbotryomycetes</taxon>
        <taxon>Sporidiobolales</taxon>
        <taxon>Sporidiobolaceae</taxon>
        <taxon>Rhodotorula</taxon>
    </lineage>
</organism>
<dbReference type="GO" id="GO:0006357">
    <property type="term" value="P:regulation of transcription by RNA polymerase II"/>
    <property type="evidence" value="ECO:0007669"/>
    <property type="project" value="TreeGrafter"/>
</dbReference>
<gene>
    <name evidence="2" type="ORF">DMC30DRAFT_285954</name>
</gene>
<dbReference type="PANTHER" id="PTHR38406">
    <property type="entry name" value="TRANSCRIPTIONAL REPRESSOR OPI1"/>
    <property type="match status" value="1"/>
</dbReference>
<dbReference type="GO" id="GO:0005634">
    <property type="term" value="C:nucleus"/>
    <property type="evidence" value="ECO:0007669"/>
    <property type="project" value="TreeGrafter"/>
</dbReference>
<dbReference type="InterPro" id="IPR013927">
    <property type="entry name" value="TF_Opi1_Ccg-8"/>
</dbReference>
<feature type="compositionally biased region" description="Polar residues" evidence="1">
    <location>
        <begin position="146"/>
        <end position="156"/>
    </location>
</feature>
<dbReference type="GO" id="GO:0005783">
    <property type="term" value="C:endoplasmic reticulum"/>
    <property type="evidence" value="ECO:0007669"/>
    <property type="project" value="TreeGrafter"/>
</dbReference>
<dbReference type="STRING" id="5288.A0A5C5FSH1"/>
<feature type="compositionally biased region" description="Low complexity" evidence="1">
    <location>
        <begin position="1"/>
        <end position="10"/>
    </location>
</feature>
<keyword evidence="3" id="KW-1185">Reference proteome</keyword>
<dbReference type="EMBL" id="SOZI01000083">
    <property type="protein sequence ID" value="TNY19828.1"/>
    <property type="molecule type" value="Genomic_DNA"/>
</dbReference>
<dbReference type="Pfam" id="PF08618">
    <property type="entry name" value="Opi1"/>
    <property type="match status" value="1"/>
</dbReference>
<feature type="compositionally biased region" description="Low complexity" evidence="1">
    <location>
        <begin position="647"/>
        <end position="664"/>
    </location>
</feature>
<dbReference type="GO" id="GO:0030968">
    <property type="term" value="P:endoplasmic reticulum unfolded protein response"/>
    <property type="evidence" value="ECO:0007669"/>
    <property type="project" value="TreeGrafter"/>
</dbReference>
<evidence type="ECO:0000256" key="1">
    <source>
        <dbReference type="SAM" id="MobiDB-lite"/>
    </source>
</evidence>
<comment type="caution">
    <text evidence="2">The sequence shown here is derived from an EMBL/GenBank/DDBJ whole genome shotgun (WGS) entry which is preliminary data.</text>
</comment>
<name>A0A5C5FSH1_9BASI</name>